<dbReference type="InterPro" id="IPR050525">
    <property type="entry name" value="ECM_Assembly_Org"/>
</dbReference>
<dbReference type="Ensembl" id="ENSENLT00000024237.1">
    <property type="protein sequence ID" value="ENSENLP00000023459.1"/>
    <property type="gene ID" value="ENSENLG00000010629.1"/>
</dbReference>
<reference evidence="9" key="1">
    <citation type="submission" date="2021-04" db="EMBL/GenBank/DDBJ databases">
        <authorList>
            <consortium name="Wellcome Sanger Institute Data Sharing"/>
        </authorList>
    </citation>
    <scope>NUCLEOTIDE SEQUENCE [LARGE SCALE GENOMIC DNA]</scope>
</reference>
<keyword evidence="10" id="KW-1185">Reference proteome</keyword>
<evidence type="ECO:0000256" key="5">
    <source>
        <dbReference type="ARBA" id="ARBA00022737"/>
    </source>
</evidence>
<evidence type="ECO:0000256" key="1">
    <source>
        <dbReference type="ARBA" id="ARBA00004498"/>
    </source>
</evidence>
<protein>
    <recommendedName>
        <fullName evidence="8">VWFA domain-containing protein</fullName>
    </recommendedName>
</protein>
<name>A0A665UVY5_ECHNA</name>
<evidence type="ECO:0000256" key="3">
    <source>
        <dbReference type="ARBA" id="ARBA00022530"/>
    </source>
</evidence>
<dbReference type="GO" id="GO:0005615">
    <property type="term" value="C:extracellular space"/>
    <property type="evidence" value="ECO:0007669"/>
    <property type="project" value="TreeGrafter"/>
</dbReference>
<dbReference type="Gene3D" id="3.40.50.410">
    <property type="entry name" value="von Willebrand factor, type A domain"/>
    <property type="match status" value="2"/>
</dbReference>
<evidence type="ECO:0000313" key="9">
    <source>
        <dbReference type="Ensembl" id="ENSENLP00000023459.1"/>
    </source>
</evidence>
<evidence type="ECO:0000313" key="10">
    <source>
        <dbReference type="Proteomes" id="UP000472264"/>
    </source>
</evidence>
<dbReference type="FunFam" id="3.40.50.410:FF:000003">
    <property type="entry name" value="Collagen type VI alpha 3 chain"/>
    <property type="match status" value="2"/>
</dbReference>
<keyword evidence="5" id="KW-0677">Repeat</keyword>
<feature type="domain" description="VWFA" evidence="8">
    <location>
        <begin position="147"/>
        <end position="319"/>
    </location>
</feature>
<dbReference type="Pfam" id="PF00092">
    <property type="entry name" value="VWA"/>
    <property type="match status" value="2"/>
</dbReference>
<keyword evidence="2" id="KW-0964">Secreted</keyword>
<evidence type="ECO:0000259" key="8">
    <source>
        <dbReference type="PROSITE" id="PS50234"/>
    </source>
</evidence>
<dbReference type="PANTHER" id="PTHR24020">
    <property type="entry name" value="COLLAGEN ALPHA"/>
    <property type="match status" value="1"/>
</dbReference>
<feature type="domain" description="VWFA" evidence="8">
    <location>
        <begin position="1"/>
        <end position="148"/>
    </location>
</feature>
<dbReference type="SUPFAM" id="SSF53300">
    <property type="entry name" value="vWA-like"/>
    <property type="match status" value="2"/>
</dbReference>
<keyword evidence="3" id="KW-0272">Extracellular matrix</keyword>
<dbReference type="SMART" id="SM00327">
    <property type="entry name" value="VWA"/>
    <property type="match status" value="2"/>
</dbReference>
<proteinExistence type="predicted"/>
<keyword evidence="4" id="KW-0732">Signal</keyword>
<evidence type="ECO:0000256" key="4">
    <source>
        <dbReference type="ARBA" id="ARBA00022729"/>
    </source>
</evidence>
<dbReference type="InterPro" id="IPR002035">
    <property type="entry name" value="VWF_A"/>
</dbReference>
<dbReference type="PROSITE" id="PS50234">
    <property type="entry name" value="VWFA"/>
    <property type="match status" value="2"/>
</dbReference>
<reference evidence="9" key="2">
    <citation type="submission" date="2025-08" db="UniProtKB">
        <authorList>
            <consortium name="Ensembl"/>
        </authorList>
    </citation>
    <scope>IDENTIFICATION</scope>
</reference>
<dbReference type="InterPro" id="IPR036465">
    <property type="entry name" value="vWFA_dom_sf"/>
</dbReference>
<keyword evidence="7" id="KW-0176">Collagen</keyword>
<organism evidence="9 10">
    <name type="scientific">Echeneis naucrates</name>
    <name type="common">Live sharksucker</name>
    <dbReference type="NCBI Taxonomy" id="173247"/>
    <lineage>
        <taxon>Eukaryota</taxon>
        <taxon>Metazoa</taxon>
        <taxon>Chordata</taxon>
        <taxon>Craniata</taxon>
        <taxon>Vertebrata</taxon>
        <taxon>Euteleostomi</taxon>
        <taxon>Actinopterygii</taxon>
        <taxon>Neopterygii</taxon>
        <taxon>Teleostei</taxon>
        <taxon>Neoteleostei</taxon>
        <taxon>Acanthomorphata</taxon>
        <taxon>Carangaria</taxon>
        <taxon>Carangiformes</taxon>
        <taxon>Echeneidae</taxon>
        <taxon>Echeneis</taxon>
    </lineage>
</organism>
<sequence>VSVVQHSERPTPNFYLNTYQTKDEVLRAVNQLTPVGGRSLNTGSAIRFMKDTIFSDRNGGRAAQMVPQFNIILTGGRSRDNVKEPAGALKTGGVIPFGVGVKNADPKQIEAISHNPSFAFNVREFSELTTQTHPPVLLEQSNSLQRDIVFLLDGSEDTRSGFPVMKSFVQRLVETLSIGENKDRVSVVQYSRDPKTHFYLNTYMEKRDILNALQEINHKGGGPRNTGAALDYVRHNTFTDSSGSRYQEGIPQILILLSGGRSQDDVASAAVALKQHKVVPLCVGTRKADILELQMIAHNPSYAFTVPRFDDIGSIYQQLVSFVKRVPRQQPRLKPENILGKKIYLSIYLSIISLYVTLTEHHLCVRERFYRSN</sequence>
<reference evidence="9" key="3">
    <citation type="submission" date="2025-09" db="UniProtKB">
        <authorList>
            <consortium name="Ensembl"/>
        </authorList>
    </citation>
    <scope>IDENTIFICATION</scope>
</reference>
<dbReference type="GO" id="GO:0005581">
    <property type="term" value="C:collagen trimer"/>
    <property type="evidence" value="ECO:0007669"/>
    <property type="project" value="UniProtKB-KW"/>
</dbReference>
<evidence type="ECO:0000256" key="6">
    <source>
        <dbReference type="ARBA" id="ARBA00022889"/>
    </source>
</evidence>
<dbReference type="Proteomes" id="UP000472264">
    <property type="component" value="Chromosome 21"/>
</dbReference>
<accession>A0A665UVY5</accession>
<dbReference type="PRINTS" id="PR00453">
    <property type="entry name" value="VWFADOMAIN"/>
</dbReference>
<evidence type="ECO:0000256" key="7">
    <source>
        <dbReference type="ARBA" id="ARBA00023119"/>
    </source>
</evidence>
<dbReference type="GO" id="GO:0007155">
    <property type="term" value="P:cell adhesion"/>
    <property type="evidence" value="ECO:0007669"/>
    <property type="project" value="UniProtKB-KW"/>
</dbReference>
<keyword evidence="6" id="KW-0130">Cell adhesion</keyword>
<comment type="subcellular location">
    <subcellularLocation>
        <location evidence="1">Secreted</location>
        <location evidence="1">Extracellular space</location>
        <location evidence="1">Extracellular matrix</location>
    </subcellularLocation>
</comment>
<dbReference type="PANTHER" id="PTHR24020:SF13">
    <property type="entry name" value="COLLAGEN ALPHA-3(VI) CHAIN"/>
    <property type="match status" value="1"/>
</dbReference>
<dbReference type="AlphaFoldDB" id="A0A665UVY5"/>
<evidence type="ECO:0000256" key="2">
    <source>
        <dbReference type="ARBA" id="ARBA00022525"/>
    </source>
</evidence>